<evidence type="ECO:0000256" key="6">
    <source>
        <dbReference type="ARBA" id="ARBA00022989"/>
    </source>
</evidence>
<evidence type="ECO:0000256" key="7">
    <source>
        <dbReference type="ARBA" id="ARBA00023136"/>
    </source>
</evidence>
<sequence length="488" mass="52169">MKDLLKLTPICVIAGLMLSGMDILIAAPLSFMYASIVAMAVDHYKFQELVDAALDNLKHFLIVFLILELAYAVAECFMSTGVAASVINMSLAAGLDARTIAVVAFLLTCVLSTATGTSWGTFAACAPIFLWLNHIVGGNILLTIGAIAGGSCFGDNIGLISDTTIVSSGIQQVEVIKRVRHQGVWSLLCLVSGAIVFYVASLGFSGEAAQAADAISQIPADVWQKLGEERPSAVTLLELVKTGVPYYMVIPLIIVIATAVMGYSTLICLGSGIFFSLVFGLISGTVTSLNAFFEVVYTGFSDAGGWSIAMMLWVGAFGGVMRKMNAFDPIAVLIARMVHKVRHLMFANSVLCLLGNAALSDEMAQIVTIGPIIKNITEENVVGSKEDMYTLALRNATFSDAMGVLGSQLIPWHCYMGFFLGISASVYPLASGITAGDIISHNYFSMIAVASMLILTFTGWDRYIPLFKLPTEPKVYLKSEAAQFEGKE</sequence>
<dbReference type="GO" id="GO:0015297">
    <property type="term" value="F:antiporter activity"/>
    <property type="evidence" value="ECO:0007669"/>
    <property type="project" value="UniProtKB-KW"/>
</dbReference>
<evidence type="ECO:0000256" key="2">
    <source>
        <dbReference type="ARBA" id="ARBA00022448"/>
    </source>
</evidence>
<name>A0A1B2I193_9BACT</name>
<keyword evidence="7" id="KW-0472">Membrane</keyword>
<dbReference type="InterPro" id="IPR018461">
    <property type="entry name" value="Na/H_Antiport_NhaC-like_C"/>
</dbReference>
<dbReference type="GO" id="GO:0005886">
    <property type="term" value="C:plasma membrane"/>
    <property type="evidence" value="ECO:0007669"/>
    <property type="project" value="UniProtKB-SubCell"/>
</dbReference>
<evidence type="ECO:0000256" key="4">
    <source>
        <dbReference type="ARBA" id="ARBA00022475"/>
    </source>
</evidence>
<proteinExistence type="inferred from homology"/>
<evidence type="ECO:0000256" key="8">
    <source>
        <dbReference type="ARBA" id="ARBA00038435"/>
    </source>
</evidence>
<dbReference type="Proteomes" id="UP000093044">
    <property type="component" value="Chromosome"/>
</dbReference>
<dbReference type="RefSeq" id="WP_066741739.1">
    <property type="nucleotide sequence ID" value="NZ_CALCLR010000035.1"/>
</dbReference>
<dbReference type="GeneID" id="83056349"/>
<dbReference type="KEGG" id="cpor:BED41_00600"/>
<keyword evidence="6" id="KW-1133">Transmembrane helix</keyword>
<keyword evidence="10" id="KW-1185">Reference proteome</keyword>
<keyword evidence="3" id="KW-0050">Antiport</keyword>
<reference evidence="9" key="1">
    <citation type="submission" date="2016-08" db="EMBL/GenBank/DDBJ databases">
        <title>Complete genome of Cloacibacillus porcorum.</title>
        <authorList>
            <person name="Looft T."/>
            <person name="Bayles D.O."/>
            <person name="Alt D.P."/>
        </authorList>
    </citation>
    <scope>NUCLEOTIDE SEQUENCE [LARGE SCALE GENOMIC DNA]</scope>
    <source>
        <strain evidence="9">CL-84</strain>
    </source>
</reference>
<comment type="similarity">
    <text evidence="8">Belongs to the NhaC Na(+)/H(+) (TC 2.A.35) antiporter family.</text>
</comment>
<comment type="subcellular location">
    <subcellularLocation>
        <location evidence="1">Cell membrane</location>
        <topology evidence="1">Multi-pass membrane protein</topology>
    </subcellularLocation>
</comment>
<keyword evidence="5" id="KW-0812">Transmembrane</keyword>
<keyword evidence="4" id="KW-1003">Cell membrane</keyword>
<dbReference type="STRING" id="1197717.BED41_00600"/>
<dbReference type="InterPro" id="IPR052180">
    <property type="entry name" value="NhaC_Na-H+_Antiporter"/>
</dbReference>
<organism evidence="9 10">
    <name type="scientific">Cloacibacillus porcorum</name>
    <dbReference type="NCBI Taxonomy" id="1197717"/>
    <lineage>
        <taxon>Bacteria</taxon>
        <taxon>Thermotogati</taxon>
        <taxon>Synergistota</taxon>
        <taxon>Synergistia</taxon>
        <taxon>Synergistales</taxon>
        <taxon>Synergistaceae</taxon>
        <taxon>Cloacibacillus</taxon>
    </lineage>
</organism>
<dbReference type="Pfam" id="PF03553">
    <property type="entry name" value="Na_H_antiporter"/>
    <property type="match status" value="1"/>
</dbReference>
<evidence type="ECO:0000313" key="10">
    <source>
        <dbReference type="Proteomes" id="UP000093044"/>
    </source>
</evidence>
<dbReference type="OrthoDB" id="9762978at2"/>
<evidence type="ECO:0000256" key="5">
    <source>
        <dbReference type="ARBA" id="ARBA00022692"/>
    </source>
</evidence>
<keyword evidence="2" id="KW-0813">Transport</keyword>
<evidence type="ECO:0000256" key="3">
    <source>
        <dbReference type="ARBA" id="ARBA00022449"/>
    </source>
</evidence>
<dbReference type="PANTHER" id="PTHR33451:SF5">
    <property type="entry name" value="NA+_H+ ANTIPORTER"/>
    <property type="match status" value="1"/>
</dbReference>
<gene>
    <name evidence="9" type="ORF">BED41_00600</name>
</gene>
<evidence type="ECO:0000256" key="1">
    <source>
        <dbReference type="ARBA" id="ARBA00004651"/>
    </source>
</evidence>
<dbReference type="EMBL" id="CP016757">
    <property type="protein sequence ID" value="ANZ43733.1"/>
    <property type="molecule type" value="Genomic_DNA"/>
</dbReference>
<evidence type="ECO:0000313" key="9">
    <source>
        <dbReference type="EMBL" id="ANZ43733.1"/>
    </source>
</evidence>
<accession>A0A1B2I193</accession>
<protein>
    <submittedName>
        <fullName evidence="9">Sodium:proton antiporter</fullName>
    </submittedName>
</protein>
<dbReference type="AlphaFoldDB" id="A0A1B2I193"/>
<dbReference type="PANTHER" id="PTHR33451">
    <property type="entry name" value="MALATE-2H(+)/NA(+)-LACTATE ANTIPORTER"/>
    <property type="match status" value="1"/>
</dbReference>